<evidence type="ECO:0000256" key="6">
    <source>
        <dbReference type="SAM" id="Phobius"/>
    </source>
</evidence>
<feature type="transmembrane region" description="Helical" evidence="6">
    <location>
        <begin position="129"/>
        <end position="149"/>
    </location>
</feature>
<dbReference type="EMBL" id="GEDC01029686">
    <property type="protein sequence ID" value="JAS07612.1"/>
    <property type="molecule type" value="Transcribed_RNA"/>
</dbReference>
<gene>
    <name evidence="8" type="ORF">g.33458</name>
    <name evidence="9" type="ORF">g.33462</name>
</gene>
<comment type="subcellular location">
    <subcellularLocation>
        <location evidence="1">Membrane</location>
        <topology evidence="1">Multi-pass membrane protein</topology>
    </subcellularLocation>
</comment>
<protein>
    <recommendedName>
        <fullName evidence="7">MARVEL domain-containing protein</fullName>
    </recommendedName>
</protein>
<feature type="transmembrane region" description="Helical" evidence="6">
    <location>
        <begin position="43"/>
        <end position="63"/>
    </location>
</feature>
<dbReference type="InterPro" id="IPR050578">
    <property type="entry name" value="MARVEL-CKLF_proteins"/>
</dbReference>
<feature type="transmembrane region" description="Helical" evidence="6">
    <location>
        <begin position="69"/>
        <end position="90"/>
    </location>
</feature>
<dbReference type="EMBL" id="GEDC01022852">
    <property type="protein sequence ID" value="JAS14446.1"/>
    <property type="molecule type" value="Transcribed_RNA"/>
</dbReference>
<accession>A0A1B6CLX8</accession>
<evidence type="ECO:0000313" key="8">
    <source>
        <dbReference type="EMBL" id="JAS07612.1"/>
    </source>
</evidence>
<organism evidence="9">
    <name type="scientific">Clastoptera arizonana</name>
    <name type="common">Arizona spittle bug</name>
    <dbReference type="NCBI Taxonomy" id="38151"/>
    <lineage>
        <taxon>Eukaryota</taxon>
        <taxon>Metazoa</taxon>
        <taxon>Ecdysozoa</taxon>
        <taxon>Arthropoda</taxon>
        <taxon>Hexapoda</taxon>
        <taxon>Insecta</taxon>
        <taxon>Pterygota</taxon>
        <taxon>Neoptera</taxon>
        <taxon>Paraneoptera</taxon>
        <taxon>Hemiptera</taxon>
        <taxon>Auchenorrhyncha</taxon>
        <taxon>Cercopoidea</taxon>
        <taxon>Clastopteridae</taxon>
        <taxon>Clastoptera</taxon>
    </lineage>
</organism>
<dbReference type="PANTHER" id="PTHR22776">
    <property type="entry name" value="MARVEL-CONTAINING POTENTIAL LIPID RAFT-ASSOCIATED PROTEIN"/>
    <property type="match status" value="1"/>
</dbReference>
<keyword evidence="2 5" id="KW-0812">Transmembrane</keyword>
<dbReference type="AlphaFoldDB" id="A0A1B6CLX8"/>
<dbReference type="PROSITE" id="PS51225">
    <property type="entry name" value="MARVEL"/>
    <property type="match status" value="1"/>
</dbReference>
<sequence>MADQGFPSQHTTTTTVTASSTRVQPNLRLDTDYLKTRSGSLKIVQVALDFLGFLCISISGYALTSQGNFFDFVTVFGFWFTGILLVLYVFHVVEKFFKIPWIKIELVFCGVWTIFYLIGSTFVAGLMSYSAAMGVAAFFGYLAMIAYGYDAFLKYQAMINGELAQGERHVSRTTTSTVTTPAY</sequence>
<keyword evidence="4 5" id="KW-0472">Membrane</keyword>
<evidence type="ECO:0000256" key="1">
    <source>
        <dbReference type="ARBA" id="ARBA00004141"/>
    </source>
</evidence>
<reference evidence="9" key="1">
    <citation type="submission" date="2015-12" db="EMBL/GenBank/DDBJ databases">
        <title>De novo transcriptome assembly of four potential Pierce s Disease insect vectors from Arizona vineyards.</title>
        <authorList>
            <person name="Tassone E.E."/>
        </authorList>
    </citation>
    <scope>NUCLEOTIDE SEQUENCE</scope>
</reference>
<name>A0A1B6CLX8_9HEMI</name>
<dbReference type="Pfam" id="PF01284">
    <property type="entry name" value="MARVEL"/>
    <property type="match status" value="1"/>
</dbReference>
<dbReference type="InterPro" id="IPR008253">
    <property type="entry name" value="Marvel"/>
</dbReference>
<evidence type="ECO:0000313" key="9">
    <source>
        <dbReference type="EMBL" id="JAS14446.1"/>
    </source>
</evidence>
<proteinExistence type="predicted"/>
<dbReference type="GO" id="GO:0016020">
    <property type="term" value="C:membrane"/>
    <property type="evidence" value="ECO:0007669"/>
    <property type="project" value="UniProtKB-SubCell"/>
</dbReference>
<evidence type="ECO:0000256" key="5">
    <source>
        <dbReference type="PROSITE-ProRule" id="PRU00581"/>
    </source>
</evidence>
<evidence type="ECO:0000256" key="2">
    <source>
        <dbReference type="ARBA" id="ARBA00022692"/>
    </source>
</evidence>
<evidence type="ECO:0000259" key="7">
    <source>
        <dbReference type="PROSITE" id="PS51225"/>
    </source>
</evidence>
<feature type="transmembrane region" description="Helical" evidence="6">
    <location>
        <begin position="102"/>
        <end position="123"/>
    </location>
</feature>
<evidence type="ECO:0000256" key="3">
    <source>
        <dbReference type="ARBA" id="ARBA00022989"/>
    </source>
</evidence>
<dbReference type="PANTHER" id="PTHR22776:SF49">
    <property type="entry name" value="MARVEL DOMAIN-CONTAINING PROTEIN"/>
    <property type="match status" value="1"/>
</dbReference>
<evidence type="ECO:0000256" key="4">
    <source>
        <dbReference type="ARBA" id="ARBA00023136"/>
    </source>
</evidence>
<keyword evidence="3 6" id="KW-1133">Transmembrane helix</keyword>
<feature type="domain" description="MARVEL" evidence="7">
    <location>
        <begin position="33"/>
        <end position="159"/>
    </location>
</feature>